<evidence type="ECO:0000313" key="16">
    <source>
        <dbReference type="Proteomes" id="UP000315888"/>
    </source>
</evidence>
<evidence type="ECO:0000313" key="8">
    <source>
        <dbReference type="EMBL" id="QTK45544.1"/>
    </source>
</evidence>
<accession>A0A090B814</accession>
<dbReference type="Proteomes" id="UP000072389">
    <property type="component" value="Chromosome"/>
</dbReference>
<dbReference type="Proteomes" id="UP000470018">
    <property type="component" value="Unassembled WGS sequence"/>
</dbReference>
<reference evidence="3" key="5">
    <citation type="submission" date="2016-12" db="EMBL/GenBank/DDBJ databases">
        <authorList>
            <person name="Singh M."/>
            <person name="Fernando D."/>
            <person name="Kumar A."/>
        </authorList>
    </citation>
    <scope>NUCLEOTIDE SEQUENCE</scope>
    <source>
        <strain evidence="3">ATCC 17978-VU</strain>
    </source>
</reference>
<evidence type="ECO:0000313" key="14">
    <source>
        <dbReference type="Proteomes" id="UP000223291"/>
    </source>
</evidence>
<reference evidence="9 15" key="8">
    <citation type="submission" date="2018-12" db="EMBL/GenBank/DDBJ databases">
        <title>Draft Genome Sequences Human Pathogenic Acinetobacter baumannii Strains.</title>
        <authorList>
            <person name="Madhi M."/>
            <person name="Ronco T."/>
            <person name="Olsen R.H."/>
            <person name="Hassani A."/>
        </authorList>
    </citation>
    <scope>NUCLEOTIDE SEQUENCE [LARGE SCALE GENOMIC DNA]</scope>
    <source>
        <strain evidence="9 15">AB3</strain>
    </source>
</reference>
<dbReference type="Proteomes" id="UP000664966">
    <property type="component" value="Plasmid p1KSK6"/>
</dbReference>
<keyword evidence="1" id="KW-0732">Signal</keyword>
<dbReference type="AlphaFoldDB" id="A0A090B814"/>
<dbReference type="RefSeq" id="WP_000875973.1">
    <property type="nucleotide sequence ID" value="NZ_AP014650.1"/>
</dbReference>
<evidence type="ECO:0000313" key="18">
    <source>
        <dbReference type="Proteomes" id="UP000664966"/>
    </source>
</evidence>
<dbReference type="Proteomes" id="UP000076296">
    <property type="component" value="Unassembled WGS sequence"/>
</dbReference>
<evidence type="ECO:0000313" key="3">
    <source>
        <dbReference type="EMBL" id="APP30819.1"/>
    </source>
</evidence>
<sequence>MKYKYLCVVAALPFLGLSFKAWAAADVLYGSVAPTFHQNVQTLNSKMVSEFASTQANLLNAIQENTRQLQSALSVSIAQSSAGTTQVIDARKRAGQALATAYQAIEMQDKVIDTVLNYGSTGQGYNTCKVLVSNATLSKGKEVSRQTAAKMVNETSTGTGRVVHDLNQVQKETVQKHRELFCTQAEASLGLCTVSKLAGGDTNAALLFQPAKPNSLEAEARRTLRGNILGSPDVALNAVNGMTPRGQQYLFALNRKTALQAFPAYSLAAIDAANLQTIKNEAGELRSPNQMIDETIGRYYGTDEAKKFQATMMNQSARGLLVELARQRGAAIWLLNEDYERGLRLEGNLASLLLISAEESKSKMRDSYRTMAGRS</sequence>
<dbReference type="Proteomes" id="UP000315888">
    <property type="component" value="Unassembled WGS sequence"/>
</dbReference>
<proteinExistence type="predicted"/>
<gene>
    <name evidence="3" type="ORF">AUO97_08340</name>
    <name evidence="6" type="ORF">CBE85_17295</name>
    <name evidence="7" type="ORF">CPI82_17080</name>
    <name evidence="9" type="ORF">EJ062_12570</name>
    <name evidence="10" type="ORF">FJU42_13680</name>
    <name evidence="5" type="ORF">G3N53_13980</name>
    <name evidence="8" type="ORF">J6E47_20415</name>
    <name evidence="4" type="ORF">LV35_02005</name>
</gene>
<dbReference type="PATRIC" id="fig|470.1365.peg.3473"/>
<reference evidence="3" key="3">
    <citation type="submission" date="2015-12" db="EMBL/GenBank/DDBJ databases">
        <authorList>
            <person name="Singh M.K."/>
            <person name="Fernando D.M."/>
            <person name="Kumar A."/>
        </authorList>
    </citation>
    <scope>NUCLEOTIDE SEQUENCE</scope>
    <source>
        <strain evidence="3">ATCC 17978-VU</strain>
    </source>
</reference>
<reference evidence="10 16" key="9">
    <citation type="submission" date="2019-06" db="EMBL/GenBank/DDBJ databases">
        <title>A Diverse Panel of Clinical Acinetobacter baumannii for Research Use.</title>
        <authorList>
            <person name="Mcgann P."/>
            <person name="Snesrud E."/>
            <person name="Galac M.R."/>
        </authorList>
    </citation>
    <scope>NUCLEOTIDE SEQUENCE [LARGE SCALE GENOMIC DNA]</scope>
    <source>
        <strain evidence="10 16">MRSN14237</strain>
    </source>
</reference>
<dbReference type="EMBL" id="NXDV01000016">
    <property type="protein sequence ID" value="PHQ01560.1"/>
    <property type="molecule type" value="Genomic_DNA"/>
</dbReference>
<evidence type="ECO:0000313" key="12">
    <source>
        <dbReference type="Proteomes" id="UP000076296"/>
    </source>
</evidence>
<name>A0A090B814_ACIBA</name>
<reference evidence="7 14" key="7">
    <citation type="submission" date="2017-09" db="EMBL/GenBank/DDBJ databases">
        <title>Draft genome of Acinetobacter baumannii strain I43, a mercury resistant bacteria.</title>
        <authorList>
            <person name="Siqueira K.A."/>
            <person name="Mello I.S."/>
            <person name="Mendes T.A."/>
            <person name="Soares M.A."/>
        </authorList>
    </citation>
    <scope>NUCLEOTIDE SEQUENCE [LARGE SCALE GENOMIC DNA]</scope>
    <source>
        <strain evidence="7 14">I43</strain>
    </source>
</reference>
<dbReference type="EMBL" id="RXLU01000071">
    <property type="protein sequence ID" value="RTQ76310.1"/>
    <property type="molecule type" value="Genomic_DNA"/>
</dbReference>
<evidence type="ECO:0000313" key="13">
    <source>
        <dbReference type="Proteomes" id="UP000197394"/>
    </source>
</evidence>
<evidence type="ECO:0000313" key="10">
    <source>
        <dbReference type="EMBL" id="TPU62312.1"/>
    </source>
</evidence>
<dbReference type="Proteomes" id="UP000197394">
    <property type="component" value="Unassembled WGS sequence"/>
</dbReference>
<reference evidence="3 11" key="1">
    <citation type="journal article" date="2014" name="Antimicrob. Agents Chemother.">
        <title>Triclosan can select for an AdeIJK-overexpressing mutant of Acinetobacter baumannii ATCC 17978 that displays reduced susceptibility to multiple antibiotics.</title>
        <authorList>
            <person name="Fernando D.M."/>
            <person name="Xu W."/>
            <person name="Loewen P.C."/>
            <person name="Zhanel G.G."/>
            <person name="Kumar A."/>
        </authorList>
    </citation>
    <scope>NUCLEOTIDE SEQUENCE [LARGE SCALE GENOMIC DNA]</scope>
    <source>
        <strain evidence="11">ATCC 17978</strain>
        <strain evidence="3">ATCC 17978-VU</strain>
    </source>
</reference>
<reference evidence="4 12" key="4">
    <citation type="submission" date="2016-01" db="EMBL/GenBank/DDBJ databases">
        <title>Draft sequences of Acinetobacter baumannii isolates from wounded military personnel.</title>
        <authorList>
            <person name="Arivett B.A."/>
            <person name="Fiester S.E."/>
            <person name="Ream D.C."/>
            <person name="Actis L.A."/>
        </authorList>
    </citation>
    <scope>NUCLEOTIDE SEQUENCE [LARGE SCALE GENOMIC DNA]</scope>
    <source>
        <strain evidence="4 12">AB2828</strain>
    </source>
</reference>
<keyword evidence="2" id="KW-0614">Plasmid</keyword>
<reference evidence="6 13" key="6">
    <citation type="submission" date="2017-05" db="EMBL/GenBank/DDBJ databases">
        <title>Draft genome sequence of MDR A. baumannii AB360.</title>
        <authorList>
            <person name="Wareham D.W."/>
            <person name="Bean D.C."/>
        </authorList>
    </citation>
    <scope>NUCLEOTIDE SEQUENCE [LARGE SCALE GENOMIC DNA]</scope>
    <source>
        <strain evidence="6 13">AB360</strain>
    </source>
</reference>
<feature type="signal peptide" evidence="1">
    <location>
        <begin position="1"/>
        <end position="23"/>
    </location>
</feature>
<dbReference type="EMBL" id="CP018664">
    <property type="protein sequence ID" value="APP30819.1"/>
    <property type="molecule type" value="Genomic_DNA"/>
</dbReference>
<evidence type="ECO:0000256" key="1">
    <source>
        <dbReference type="SAM" id="SignalP"/>
    </source>
</evidence>
<organism evidence="6 13">
    <name type="scientific">Acinetobacter baumannii</name>
    <dbReference type="NCBI Taxonomy" id="470"/>
    <lineage>
        <taxon>Bacteria</taxon>
        <taxon>Pseudomonadati</taxon>
        <taxon>Pseudomonadota</taxon>
        <taxon>Gammaproteobacteria</taxon>
        <taxon>Moraxellales</taxon>
        <taxon>Moraxellaceae</taxon>
        <taxon>Acinetobacter</taxon>
        <taxon>Acinetobacter calcoaceticus/baumannii complex</taxon>
    </lineage>
</organism>
<evidence type="ECO:0000313" key="6">
    <source>
        <dbReference type="EMBL" id="OWK65259.1"/>
    </source>
</evidence>
<geneLocation type="plasmid" evidence="2">
    <name>pD4</name>
</geneLocation>
<dbReference type="EMBL" id="LRDT01000026">
    <property type="protein sequence ID" value="KZA17118.1"/>
    <property type="molecule type" value="Genomic_DNA"/>
</dbReference>
<dbReference type="EMBL" id="CP072271">
    <property type="protein sequence ID" value="QTK45544.1"/>
    <property type="molecule type" value="Genomic_DNA"/>
</dbReference>
<reference evidence="2" key="2">
    <citation type="submission" date="2015-09" db="EMBL/GenBank/DDBJ databases">
        <title>Conjugative plasmids carrying the sulphonamide resistance gene sul2.</title>
        <authorList>
            <person name="Hamidian M."/>
            <person name="Holt K.E."/>
            <person name="Pickard D."/>
            <person name="Hall R.M."/>
        </authorList>
    </citation>
    <scope>NUCLEOTIDE SEQUENCE</scope>
    <source>
        <strain evidence="2">D4</strain>
        <plasmid evidence="2">pD4</plasmid>
    </source>
</reference>
<evidence type="ECO:0000313" key="9">
    <source>
        <dbReference type="EMBL" id="RTQ76310.1"/>
    </source>
</evidence>
<reference evidence="8" key="11">
    <citation type="submission" date="2021-03" db="EMBL/GenBank/DDBJ databases">
        <title>Complete genome sequencing of Acinetobacter baumannii.</title>
        <authorList>
            <person name="Yadav B."/>
            <person name="Makwana N."/>
            <person name="Kharat A.S."/>
            <person name="Veeraraghavan B."/>
            <person name="Vijayakumar S."/>
            <person name="Priya M."/>
        </authorList>
    </citation>
    <scope>NUCLEOTIDE SEQUENCE</scope>
    <source>
        <strain evidence="8">KSK6</strain>
        <plasmid evidence="8">p1KSK6</plasmid>
    </source>
</reference>
<dbReference type="EMBL" id="JAAGTY010000015">
    <property type="protein sequence ID" value="NDW42181.1"/>
    <property type="molecule type" value="Genomic_DNA"/>
</dbReference>
<feature type="chain" id="PRO_5015029766" evidence="1">
    <location>
        <begin position="24"/>
        <end position="375"/>
    </location>
</feature>
<evidence type="ECO:0000313" key="2">
    <source>
        <dbReference type="EMBL" id="ALG88274.1"/>
    </source>
</evidence>
<evidence type="ECO:0000313" key="17">
    <source>
        <dbReference type="Proteomes" id="UP000470018"/>
    </source>
</evidence>
<evidence type="ECO:0000313" key="4">
    <source>
        <dbReference type="EMBL" id="KZA17118.1"/>
    </source>
</evidence>
<dbReference type="EMBL" id="KT779035">
    <property type="protein sequence ID" value="ALG88274.1"/>
    <property type="molecule type" value="Genomic_DNA"/>
</dbReference>
<reference evidence="5 17" key="10">
    <citation type="submission" date="2020-02" db="EMBL/GenBank/DDBJ databases">
        <title>Whole genome shot-gun sequencing of clinical Carbapenem resistant A. baumannii.</title>
        <authorList>
            <person name="Veeraraghavan B."/>
            <person name="Mathur P."/>
            <person name="Vijayakumar S."/>
            <person name="Vasudevan K."/>
            <person name="Lincy M."/>
            <person name="Kirubananthan A."/>
        </authorList>
    </citation>
    <scope>NUCLEOTIDE SEQUENCE [LARGE SCALE GENOMIC DNA]</scope>
    <source>
        <strain evidence="5 17">SP816</strain>
    </source>
</reference>
<evidence type="ECO:0000313" key="7">
    <source>
        <dbReference type="EMBL" id="PHQ01560.1"/>
    </source>
</evidence>
<dbReference type="Proteomes" id="UP000223291">
    <property type="component" value="Unassembled WGS sequence"/>
</dbReference>
<geneLocation type="plasmid" evidence="8 18">
    <name>p1KSK6</name>
</geneLocation>
<dbReference type="Proteomes" id="UP000268239">
    <property type="component" value="Unassembled WGS sequence"/>
</dbReference>
<evidence type="ECO:0000313" key="5">
    <source>
        <dbReference type="EMBL" id="NDW42181.1"/>
    </source>
</evidence>
<evidence type="ECO:0000313" key="11">
    <source>
        <dbReference type="Proteomes" id="UP000072389"/>
    </source>
</evidence>
<dbReference type="EMBL" id="NGKM01000024">
    <property type="protein sequence ID" value="OWK65259.1"/>
    <property type="molecule type" value="Genomic_DNA"/>
</dbReference>
<protein>
    <submittedName>
        <fullName evidence="2">Chromosome partition protein smc</fullName>
    </submittedName>
</protein>
<evidence type="ECO:0000313" key="15">
    <source>
        <dbReference type="Proteomes" id="UP000268239"/>
    </source>
</evidence>
<dbReference type="EMBL" id="VHGY01000036">
    <property type="protein sequence ID" value="TPU62312.1"/>
    <property type="molecule type" value="Genomic_DNA"/>
</dbReference>